<dbReference type="EMBL" id="FCNY02000004">
    <property type="protein sequence ID" value="SAL29776.1"/>
    <property type="molecule type" value="Genomic_DNA"/>
</dbReference>
<dbReference type="PANTHER" id="PTHR11022:SF75">
    <property type="entry name" value="PEPTIDOGLYCAN-RECOGNITION PROTEIN SB1-RELATED"/>
    <property type="match status" value="1"/>
</dbReference>
<dbReference type="SUPFAM" id="SSF55846">
    <property type="entry name" value="N-acetylmuramoyl-L-alanine amidase-like"/>
    <property type="match status" value="1"/>
</dbReference>
<name>A0A158GCK1_CABCO</name>
<protein>
    <submittedName>
        <fullName evidence="3">N-acetylmuramoyl-L-alanine amidase</fullName>
    </submittedName>
</protein>
<evidence type="ECO:0000313" key="4">
    <source>
        <dbReference type="Proteomes" id="UP000054740"/>
    </source>
</evidence>
<comment type="similarity">
    <text evidence="1">Belongs to the N-acetylmuramoyl-L-alanine amidase 2 family.</text>
</comment>
<dbReference type="Pfam" id="PF01510">
    <property type="entry name" value="Amidase_2"/>
    <property type="match status" value="1"/>
</dbReference>
<dbReference type="AlphaFoldDB" id="A0A158GCK1"/>
<dbReference type="SMART" id="SM00701">
    <property type="entry name" value="PGRP"/>
    <property type="match status" value="1"/>
</dbReference>
<dbReference type="GO" id="GO:0008270">
    <property type="term" value="F:zinc ion binding"/>
    <property type="evidence" value="ECO:0007669"/>
    <property type="project" value="InterPro"/>
</dbReference>
<evidence type="ECO:0000313" key="3">
    <source>
        <dbReference type="EMBL" id="SAL29776.1"/>
    </source>
</evidence>
<accession>A0A158GCK1</accession>
<dbReference type="GO" id="GO:0009253">
    <property type="term" value="P:peptidoglycan catabolic process"/>
    <property type="evidence" value="ECO:0007669"/>
    <property type="project" value="InterPro"/>
</dbReference>
<dbReference type="InterPro" id="IPR006619">
    <property type="entry name" value="PGRP_domain_met/bac"/>
</dbReference>
<dbReference type="Proteomes" id="UP000054740">
    <property type="component" value="Unassembled WGS sequence"/>
</dbReference>
<feature type="domain" description="Peptidoglycan recognition protein family" evidence="2">
    <location>
        <begin position="48"/>
        <end position="191"/>
    </location>
</feature>
<reference evidence="4" key="1">
    <citation type="submission" date="2016-01" db="EMBL/GenBank/DDBJ databases">
        <authorList>
            <person name="Peeters C."/>
        </authorList>
    </citation>
    <scope>NUCLEOTIDE SEQUENCE [LARGE SCALE GENOMIC DNA]</scope>
</reference>
<dbReference type="InterPro" id="IPR015510">
    <property type="entry name" value="PGRP"/>
</dbReference>
<evidence type="ECO:0000256" key="1">
    <source>
        <dbReference type="ARBA" id="ARBA00007553"/>
    </source>
</evidence>
<dbReference type="CDD" id="cd06583">
    <property type="entry name" value="PGRP"/>
    <property type="match status" value="1"/>
</dbReference>
<evidence type="ECO:0000259" key="2">
    <source>
        <dbReference type="SMART" id="SM00701"/>
    </source>
</evidence>
<gene>
    <name evidence="3" type="ORF">AWB70_01792</name>
</gene>
<dbReference type="GO" id="GO:0008745">
    <property type="term" value="F:N-acetylmuramoyl-L-alanine amidase activity"/>
    <property type="evidence" value="ECO:0007669"/>
    <property type="project" value="InterPro"/>
</dbReference>
<organism evidence="3 4">
    <name type="scientific">Caballeronia cordobensis</name>
    <name type="common">Burkholderia cordobensis</name>
    <dbReference type="NCBI Taxonomy" id="1353886"/>
    <lineage>
        <taxon>Bacteria</taxon>
        <taxon>Pseudomonadati</taxon>
        <taxon>Pseudomonadota</taxon>
        <taxon>Betaproteobacteria</taxon>
        <taxon>Burkholderiales</taxon>
        <taxon>Burkholderiaceae</taxon>
        <taxon>Caballeronia</taxon>
    </lineage>
</organism>
<dbReference type="InterPro" id="IPR036505">
    <property type="entry name" value="Amidase/PGRP_sf"/>
</dbReference>
<proteinExistence type="inferred from homology"/>
<dbReference type="InterPro" id="IPR002502">
    <property type="entry name" value="Amidase_domain"/>
</dbReference>
<dbReference type="PANTHER" id="PTHR11022">
    <property type="entry name" value="PEPTIDOGLYCAN RECOGNITION PROTEIN"/>
    <property type="match status" value="1"/>
</dbReference>
<sequence length="257" mass="28821">MTMDYKIEHWTSNCSAAGSTKDEAIFISVNNRAATRKAIINALSRKGYRLIERSEWHAKPPRGALMESHWDYRDIVLHHAGRSYSCGAPSIEEMQRVQAEDMDRNPPFEDAGYHYAISCHGEIYEGRDIRFTGEHVAGDNTGEIGIVFLADLVQAGEAYQEEYSSLSFVDKIKNLRGILTDQAVLWHDKPTLEQIRACRTLCSVLTDFFNIKGLGGHREYQRLATNKGRACPGNLGMDIVKILRSELSLSKPGGSLQ</sequence>
<keyword evidence="4" id="KW-1185">Reference proteome</keyword>
<dbReference type="Gene3D" id="3.40.80.10">
    <property type="entry name" value="Peptidoglycan recognition protein-like"/>
    <property type="match status" value="1"/>
</dbReference>